<feature type="compositionally biased region" description="Basic and acidic residues" evidence="1">
    <location>
        <begin position="28"/>
        <end position="99"/>
    </location>
</feature>
<evidence type="ECO:0000313" key="4">
    <source>
        <dbReference type="Proteomes" id="UP001432060"/>
    </source>
</evidence>
<evidence type="ECO:0000256" key="1">
    <source>
        <dbReference type="SAM" id="MobiDB-lite"/>
    </source>
</evidence>
<dbReference type="RefSeq" id="WP_329403340.1">
    <property type="nucleotide sequence ID" value="NZ_CP109019.1"/>
</dbReference>
<protein>
    <submittedName>
        <fullName evidence="3">Uncharacterized protein</fullName>
    </submittedName>
</protein>
<evidence type="ECO:0000313" key="3">
    <source>
        <dbReference type="EMBL" id="WUT86735.1"/>
    </source>
</evidence>
<feature type="signal peptide" evidence="2">
    <location>
        <begin position="1"/>
        <end position="26"/>
    </location>
</feature>
<dbReference type="Proteomes" id="UP001432060">
    <property type="component" value="Chromosome"/>
</dbReference>
<proteinExistence type="predicted"/>
<organism evidence="3 4">
    <name type="scientific">Streptomyces melanogenes</name>
    <dbReference type="NCBI Taxonomy" id="67326"/>
    <lineage>
        <taxon>Bacteria</taxon>
        <taxon>Bacillati</taxon>
        <taxon>Actinomycetota</taxon>
        <taxon>Actinomycetes</taxon>
        <taxon>Kitasatosporales</taxon>
        <taxon>Streptomycetaceae</taxon>
        <taxon>Streptomyces</taxon>
    </lineage>
</organism>
<sequence>MRLRTTLTAGVLTVGIVLGGASTALAHDNDDHCRDHSYGRDYGRDHGRDYGRDYGRDHDRDHGRDYGRGHDRDRDGYGRDHGRDHDDKYGRGHGEDSGYKKSCHTAAGSNANKGSYYEHDCDSGGWSKKGHHETY</sequence>
<dbReference type="EMBL" id="CP109019">
    <property type="protein sequence ID" value="WUT86735.1"/>
    <property type="molecule type" value="Genomic_DNA"/>
</dbReference>
<gene>
    <name evidence="3" type="ORF">OG515_33305</name>
</gene>
<reference evidence="3" key="1">
    <citation type="submission" date="2022-10" db="EMBL/GenBank/DDBJ databases">
        <title>The complete genomes of actinobacterial strains from the NBC collection.</title>
        <authorList>
            <person name="Joergensen T.S."/>
            <person name="Alvarez Arevalo M."/>
            <person name="Sterndorff E.B."/>
            <person name="Faurdal D."/>
            <person name="Vuksanovic O."/>
            <person name="Mourched A.-S."/>
            <person name="Charusanti P."/>
            <person name="Shaw S."/>
            <person name="Blin K."/>
            <person name="Weber T."/>
        </authorList>
    </citation>
    <scope>NUCLEOTIDE SEQUENCE</scope>
    <source>
        <strain evidence="3">NBC_00668</strain>
    </source>
</reference>
<evidence type="ECO:0000256" key="2">
    <source>
        <dbReference type="SAM" id="SignalP"/>
    </source>
</evidence>
<feature type="region of interest" description="Disordered" evidence="1">
    <location>
        <begin position="28"/>
        <end position="115"/>
    </location>
</feature>
<name>A0ABZ1XVY5_9ACTN</name>
<accession>A0ABZ1XVY5</accession>
<feature type="chain" id="PRO_5047392768" evidence="2">
    <location>
        <begin position="27"/>
        <end position="135"/>
    </location>
</feature>
<keyword evidence="4" id="KW-1185">Reference proteome</keyword>
<keyword evidence="2" id="KW-0732">Signal</keyword>